<dbReference type="GO" id="GO:0051539">
    <property type="term" value="F:4 iron, 4 sulfur cluster binding"/>
    <property type="evidence" value="ECO:0007669"/>
    <property type="project" value="UniProtKB-KW"/>
</dbReference>
<dbReference type="Pfam" id="PF03460">
    <property type="entry name" value="NIR_SIR_ferr"/>
    <property type="match status" value="1"/>
</dbReference>
<dbReference type="eggNOG" id="arCOG02056">
    <property type="taxonomic scope" value="Archaea"/>
</dbReference>
<dbReference type="InterPro" id="IPR017220">
    <property type="entry name" value="Sulphite_reductase_assimil"/>
</dbReference>
<dbReference type="EC" id="1.7.1.4" evidence="9"/>
<dbReference type="HOGENOM" id="CLU_072599_0_0_2"/>
<evidence type="ECO:0000256" key="4">
    <source>
        <dbReference type="ARBA" id="ARBA00023002"/>
    </source>
</evidence>
<proteinExistence type="predicted"/>
<dbReference type="EMBL" id="CP002588">
    <property type="protein sequence ID" value="AEA46668.1"/>
    <property type="molecule type" value="Genomic_DNA"/>
</dbReference>
<feature type="domain" description="Nitrite/sulphite reductase 4Fe-4S" evidence="7">
    <location>
        <begin position="99"/>
        <end position="231"/>
    </location>
</feature>
<dbReference type="Proteomes" id="UP000008136">
    <property type="component" value="Chromosome"/>
</dbReference>
<keyword evidence="1" id="KW-0004">4Fe-4S</keyword>
<dbReference type="SUPFAM" id="SSF56014">
    <property type="entry name" value="Nitrite and sulphite reductase 4Fe-4S domain-like"/>
    <property type="match status" value="1"/>
</dbReference>
<dbReference type="PANTHER" id="PTHR43809">
    <property type="entry name" value="NITRITE REDUCTASE (NADH) LARGE SUBUNIT"/>
    <property type="match status" value="1"/>
</dbReference>
<evidence type="ECO:0000313" key="10">
    <source>
        <dbReference type="Proteomes" id="UP000008136"/>
    </source>
</evidence>
<evidence type="ECO:0000256" key="3">
    <source>
        <dbReference type="ARBA" id="ARBA00022723"/>
    </source>
</evidence>
<dbReference type="PANTHER" id="PTHR43809:SF1">
    <property type="entry name" value="NITRITE REDUCTASE (NADH) LARGE SUBUNIT"/>
    <property type="match status" value="1"/>
</dbReference>
<dbReference type="PIRSF" id="PIRSF037487">
    <property type="entry name" value="Sulfite_red_assimil"/>
    <property type="match status" value="1"/>
</dbReference>
<dbReference type="InterPro" id="IPR036136">
    <property type="entry name" value="Nit/Sulf_reduc_fer-like_dom_sf"/>
</dbReference>
<evidence type="ECO:0000259" key="7">
    <source>
        <dbReference type="Pfam" id="PF01077"/>
    </source>
</evidence>
<accession>F2KR31</accession>
<dbReference type="GO" id="GO:0020037">
    <property type="term" value="F:heme binding"/>
    <property type="evidence" value="ECO:0007669"/>
    <property type="project" value="InterPro"/>
</dbReference>
<keyword evidence="4 9" id="KW-0560">Oxidoreductase</keyword>
<name>F2KR31_ARCVS</name>
<keyword evidence="3" id="KW-0479">Metal-binding</keyword>
<dbReference type="PRINTS" id="PR00397">
    <property type="entry name" value="SIROHAEM"/>
</dbReference>
<dbReference type="AlphaFoldDB" id="F2KR31"/>
<protein>
    <submittedName>
        <fullName evidence="9">Nitrite reductase (NAD(P)H)</fullName>
        <ecNumber evidence="9">1.7.1.4</ecNumber>
    </submittedName>
</protein>
<keyword evidence="5" id="KW-0408">Iron</keyword>
<evidence type="ECO:0000256" key="5">
    <source>
        <dbReference type="ARBA" id="ARBA00023004"/>
    </source>
</evidence>
<evidence type="ECO:0000259" key="8">
    <source>
        <dbReference type="Pfam" id="PF03460"/>
    </source>
</evidence>
<dbReference type="Pfam" id="PF01077">
    <property type="entry name" value="NIR_SIR"/>
    <property type="match status" value="1"/>
</dbReference>
<keyword evidence="6" id="KW-0411">Iron-sulfur</keyword>
<evidence type="ECO:0000256" key="2">
    <source>
        <dbReference type="ARBA" id="ARBA00022617"/>
    </source>
</evidence>
<keyword evidence="2" id="KW-0349">Heme</keyword>
<dbReference type="Gene3D" id="3.90.480.10">
    <property type="entry name" value="Sulfite Reductase Hemoprotein,Domain 2"/>
    <property type="match status" value="1"/>
</dbReference>
<dbReference type="InterPro" id="IPR045854">
    <property type="entry name" value="NO2/SO3_Rdtase_4Fe4S_sf"/>
</dbReference>
<dbReference type="InterPro" id="IPR006066">
    <property type="entry name" value="NO2/SO3_Rdtase_FeS/sirohaem_BS"/>
</dbReference>
<organism evidence="9 10">
    <name type="scientific">Archaeoglobus veneficus (strain DSM 11195 / SNP6)</name>
    <dbReference type="NCBI Taxonomy" id="693661"/>
    <lineage>
        <taxon>Archaea</taxon>
        <taxon>Methanobacteriati</taxon>
        <taxon>Methanobacteriota</taxon>
        <taxon>Archaeoglobi</taxon>
        <taxon>Archaeoglobales</taxon>
        <taxon>Archaeoglobaceae</taxon>
        <taxon>Archaeoglobus</taxon>
    </lineage>
</organism>
<dbReference type="KEGG" id="ave:Arcve_0648"/>
<sequence>MIFLKIYFRTCSKILLNHTNESYKNMAIKQRDGSYAVVLDAAITTPQELKKIAEVLEKYGVSLIKFSESQRMVIVGVDPEKVEEMCNEMGVKLANAVGRVVRSIKFCPGNTLCVMGLQNTIEMAQKLKKFDGMELPGKLKIAIAGCSNSCTEPAVRDIGLMGTKDGYTIFVGGSAGRKPRIGYVLAEKVSPEDAEKLVEKIIEFYKANAKNGQRLGDFIDSIGFEEFKKAVL</sequence>
<dbReference type="InterPro" id="IPR005117">
    <property type="entry name" value="NiRdtase/SiRdtase_haem-b_fer"/>
</dbReference>
<dbReference type="STRING" id="693661.Arcve_0648"/>
<dbReference type="GO" id="GO:0008942">
    <property type="term" value="F:nitrite reductase [NAD(P)H] activity"/>
    <property type="evidence" value="ECO:0007669"/>
    <property type="project" value="UniProtKB-EC"/>
</dbReference>
<dbReference type="GO" id="GO:0046872">
    <property type="term" value="F:metal ion binding"/>
    <property type="evidence" value="ECO:0007669"/>
    <property type="project" value="UniProtKB-KW"/>
</dbReference>
<evidence type="ECO:0000256" key="6">
    <source>
        <dbReference type="ARBA" id="ARBA00023014"/>
    </source>
</evidence>
<reference evidence="9 10" key="1">
    <citation type="submission" date="2011-03" db="EMBL/GenBank/DDBJ databases">
        <title>The complete genome of Archaeoglobus veneficus SNP6.</title>
        <authorList>
            <consortium name="US DOE Joint Genome Institute (JGI-PGF)"/>
            <person name="Lucas S."/>
            <person name="Copeland A."/>
            <person name="Lapidus A."/>
            <person name="Bruce D."/>
            <person name="Goodwin L."/>
            <person name="Pitluck S."/>
            <person name="Kyrpides N."/>
            <person name="Mavromatis K."/>
            <person name="Pagani I."/>
            <person name="Ivanova N."/>
            <person name="Mikhailova N."/>
            <person name="Lu M."/>
            <person name="Detter J.C."/>
            <person name="Tapia R."/>
            <person name="Han C."/>
            <person name="Land M."/>
            <person name="Hauser L."/>
            <person name="Markowitz V."/>
            <person name="Cheng J.-F."/>
            <person name="Hugenholtz P."/>
            <person name="Woyke T."/>
            <person name="Wu D."/>
            <person name="Spring S."/>
            <person name="Brambilla E."/>
            <person name="Klenk H.-P."/>
            <person name="Eisen J.A."/>
        </authorList>
    </citation>
    <scope>NUCLEOTIDE SEQUENCE [LARGE SCALE GENOMIC DNA]</scope>
    <source>
        <strain>SNP6</strain>
    </source>
</reference>
<gene>
    <name evidence="9" type="ordered locus">Arcve_0648</name>
</gene>
<dbReference type="InterPro" id="IPR052034">
    <property type="entry name" value="NasD-like"/>
</dbReference>
<keyword evidence="10" id="KW-1185">Reference proteome</keyword>
<dbReference type="InterPro" id="IPR006067">
    <property type="entry name" value="NO2/SO3_Rdtase_4Fe4S_dom"/>
</dbReference>
<evidence type="ECO:0000256" key="1">
    <source>
        <dbReference type="ARBA" id="ARBA00022485"/>
    </source>
</evidence>
<dbReference type="SUPFAM" id="SSF55124">
    <property type="entry name" value="Nitrite/Sulfite reductase N-terminal domain-like"/>
    <property type="match status" value="1"/>
</dbReference>
<evidence type="ECO:0000313" key="9">
    <source>
        <dbReference type="EMBL" id="AEA46668.1"/>
    </source>
</evidence>
<feature type="domain" description="Nitrite/Sulfite reductase ferredoxin-like" evidence="8">
    <location>
        <begin position="29"/>
        <end position="88"/>
    </location>
</feature>
<dbReference type="Gene3D" id="3.30.413.10">
    <property type="entry name" value="Sulfite Reductase Hemoprotein, domain 1"/>
    <property type="match status" value="1"/>
</dbReference>